<dbReference type="AlphaFoldDB" id="A0A914R464"/>
<name>A0A914R464_9BILA</name>
<protein>
    <submittedName>
        <fullName evidence="2">Uncharacterized protein</fullName>
    </submittedName>
</protein>
<evidence type="ECO:0000313" key="2">
    <source>
        <dbReference type="WBParaSite" id="PDA_v2.g9389.t1"/>
    </source>
</evidence>
<dbReference type="WBParaSite" id="PDA_v2.g9389.t1">
    <property type="protein sequence ID" value="PDA_v2.g9389.t1"/>
    <property type="gene ID" value="PDA_v2.g9389"/>
</dbReference>
<accession>A0A914R464</accession>
<organism evidence="1 2">
    <name type="scientific">Panagrolaimus davidi</name>
    <dbReference type="NCBI Taxonomy" id="227884"/>
    <lineage>
        <taxon>Eukaryota</taxon>
        <taxon>Metazoa</taxon>
        <taxon>Ecdysozoa</taxon>
        <taxon>Nematoda</taxon>
        <taxon>Chromadorea</taxon>
        <taxon>Rhabditida</taxon>
        <taxon>Tylenchina</taxon>
        <taxon>Panagrolaimomorpha</taxon>
        <taxon>Panagrolaimoidea</taxon>
        <taxon>Panagrolaimidae</taxon>
        <taxon>Panagrolaimus</taxon>
    </lineage>
</organism>
<dbReference type="Proteomes" id="UP000887578">
    <property type="component" value="Unplaced"/>
</dbReference>
<keyword evidence="1" id="KW-1185">Reference proteome</keyword>
<proteinExistence type="predicted"/>
<sequence length="71" mass="8082">MRTLQVRIFKVYEGAEKDADIARSLLQDKAEVKQIEVGNVMDVSEMSHLFKFAEEQSSCLIVEPPLKCLLL</sequence>
<evidence type="ECO:0000313" key="1">
    <source>
        <dbReference type="Proteomes" id="UP000887578"/>
    </source>
</evidence>
<reference evidence="2" key="1">
    <citation type="submission" date="2022-11" db="UniProtKB">
        <authorList>
            <consortium name="WormBaseParasite"/>
        </authorList>
    </citation>
    <scope>IDENTIFICATION</scope>
</reference>